<evidence type="ECO:0000259" key="1">
    <source>
        <dbReference type="Pfam" id="PF13191"/>
    </source>
</evidence>
<proteinExistence type="predicted"/>
<evidence type="ECO:0000313" key="2">
    <source>
        <dbReference type="EMBL" id="MFC5528220.1"/>
    </source>
</evidence>
<protein>
    <submittedName>
        <fullName evidence="2">AAA family ATPase</fullName>
    </submittedName>
</protein>
<evidence type="ECO:0000313" key="3">
    <source>
        <dbReference type="Proteomes" id="UP001596108"/>
    </source>
</evidence>
<dbReference type="Gene3D" id="3.40.50.300">
    <property type="entry name" value="P-loop containing nucleotide triphosphate hydrolases"/>
    <property type="match status" value="1"/>
</dbReference>
<reference evidence="3" key="1">
    <citation type="journal article" date="2019" name="Int. J. Syst. Evol. Microbiol.">
        <title>The Global Catalogue of Microorganisms (GCM) 10K type strain sequencing project: providing services to taxonomists for standard genome sequencing and annotation.</title>
        <authorList>
            <consortium name="The Broad Institute Genomics Platform"/>
            <consortium name="The Broad Institute Genome Sequencing Center for Infectious Disease"/>
            <person name="Wu L."/>
            <person name="Ma J."/>
        </authorList>
    </citation>
    <scope>NUCLEOTIDE SEQUENCE [LARGE SCALE GENOMIC DNA]</scope>
    <source>
        <strain evidence="3">CGMCC 1.18578</strain>
    </source>
</reference>
<organism evidence="2 3">
    <name type="scientific">Cohnella yongneupensis</name>
    <dbReference type="NCBI Taxonomy" id="425006"/>
    <lineage>
        <taxon>Bacteria</taxon>
        <taxon>Bacillati</taxon>
        <taxon>Bacillota</taxon>
        <taxon>Bacilli</taxon>
        <taxon>Bacillales</taxon>
        <taxon>Paenibacillaceae</taxon>
        <taxon>Cohnella</taxon>
    </lineage>
</organism>
<sequence>MKMVRQVLDDLQQKRFVGREKELAVMRQQLESMNDDWCLIHIHGPGGIGKSALLRAFQWTARERLFLYVDGRSFLNPAHFAEALRMRLANAGLPLDQPTDESRPGETEAESINRIAERTGGIALLLDSMDQWGAVGTWLWEKWLPLLTVRVKVYSAGRYPLDEGLLSASDWSGGCRNMRLSPLNRREMEYYTIACGIADPELRYTIEQFSGGIPLALSLACETVLRHGASSFLEGGQTQSIIASMDRTLFRDGEEPMQHKRLLAAASLLWRFDQDMLQWILGEEIPQSLFNDFCNLPYVKLFRQGGYYILDAVRKWMNDELEHRAPDTHATYKQRALTAIERRWVKTDPGDEERKQLLRLEKAFLFSDEFMKSFYFYGDRSGFEIRAAAQEHVSLLGEMIQQFMLSFPPFLPDDTMQYAFLDAVWEVEPSAFRVVYYEDKVAGIYTFVPINERTRPIFADNCVYRTFIKETPPHEKEYLVWILGTQREFEPALSSVIVQEHLSRGITGKRVSLITPIEGPLESSCRIGFERIPWADYRSPGGLHWKAARIDLRNEDFFHRISVAGGMKPISIAQGTRIELVKQVLERYHSLNRESSLLDAIGSLGSGMPAHKGYEALSARIASLVEESLERLANGKRQEQTQNRILKLFYIERIGSHETVAYRLGLPMSTYYRYLKKAVRRLADDFFP</sequence>
<accession>A0ABW0QVS0</accession>
<dbReference type="InterPro" id="IPR041664">
    <property type="entry name" value="AAA_16"/>
</dbReference>
<dbReference type="InterPro" id="IPR027417">
    <property type="entry name" value="P-loop_NTPase"/>
</dbReference>
<dbReference type="SUPFAM" id="SSF52540">
    <property type="entry name" value="P-loop containing nucleoside triphosphate hydrolases"/>
    <property type="match status" value="1"/>
</dbReference>
<gene>
    <name evidence="2" type="ORF">ACFPQ4_01960</name>
</gene>
<feature type="domain" description="Orc1-like AAA ATPase" evidence="1">
    <location>
        <begin position="15"/>
        <end position="117"/>
    </location>
</feature>
<comment type="caution">
    <text evidence="2">The sequence shown here is derived from an EMBL/GenBank/DDBJ whole genome shotgun (WGS) entry which is preliminary data.</text>
</comment>
<keyword evidence="3" id="KW-1185">Reference proteome</keyword>
<name>A0ABW0QVS0_9BACL</name>
<dbReference type="RefSeq" id="WP_378110043.1">
    <property type="nucleotide sequence ID" value="NZ_JBHSNC010000006.1"/>
</dbReference>
<dbReference type="Pfam" id="PF13191">
    <property type="entry name" value="AAA_16"/>
    <property type="match status" value="1"/>
</dbReference>
<dbReference type="Proteomes" id="UP001596108">
    <property type="component" value="Unassembled WGS sequence"/>
</dbReference>
<dbReference type="EMBL" id="JBHSNC010000006">
    <property type="protein sequence ID" value="MFC5528220.1"/>
    <property type="molecule type" value="Genomic_DNA"/>
</dbReference>